<keyword evidence="1" id="KW-1133">Transmembrane helix</keyword>
<feature type="domain" description="CHK kinase-like" evidence="2">
    <location>
        <begin position="130"/>
        <end position="318"/>
    </location>
</feature>
<keyword evidence="1" id="KW-0812">Transmembrane</keyword>
<dbReference type="SUPFAM" id="SSF56112">
    <property type="entry name" value="Protein kinase-like (PK-like)"/>
    <property type="match status" value="1"/>
</dbReference>
<dbReference type="PANTHER" id="PTHR11012:SF54">
    <property type="entry name" value="CHK KINASE-LIKE DOMAIN-CONTAINING PROTEIN"/>
    <property type="match status" value="1"/>
</dbReference>
<accession>A0A922M957</accession>
<sequence>MSNFEGDFQDISEGQLQFIKNVIEEKGFKDSKVIFAPAGVAGDNYAANVKRIKVEGENGQLSIIAKIAPTNELVRKRINATTMFGNEHLIYMEFLPKLLQLQKQVGTPDEELVKFPKCYGTNIEAPNEVILLEDLKELGFSMQDRLNSLSDECVSSVLKNLAIYHSLSYVLKSKEPDTYNYFKDNLRDMWGAMADLPKEELAYFSQLEEFTMQMLDEPEHQKHIKNRISEIAPRAAKMSKLENGSRYAVIQHGDAWTNNIMFKFEASIYAFLSIWLTNMLHLGTLHLFFFSLDDNELRTEFTKLLVLHEKKFVIIIKVYLIVFIRFFGHPNLPITTFINVSMPNEAETHDDKIGNQPRNQYLAGDTLKESILIDYQVAKNSSPANDLLYMIFNCTDHETRLKNFYNWLDYYHSELDKSLSNYGLKANYVYPRDQLDADLKRYGKLQFGCSILLCSVLSAKPEEAAKFKEGIESESLDGAIDPMKNLHVDTMERLKKRITGVIDSYIEFGLL</sequence>
<feature type="transmembrane region" description="Helical" evidence="1">
    <location>
        <begin position="268"/>
        <end position="292"/>
    </location>
</feature>
<dbReference type="SMART" id="SM00587">
    <property type="entry name" value="CHK"/>
    <property type="match status" value="1"/>
</dbReference>
<keyword evidence="1" id="KW-0472">Membrane</keyword>
<organism evidence="3 4">
    <name type="scientific">Spodoptera exigua</name>
    <name type="common">Beet armyworm</name>
    <name type="synonym">Noctua fulgens</name>
    <dbReference type="NCBI Taxonomy" id="7107"/>
    <lineage>
        <taxon>Eukaryota</taxon>
        <taxon>Metazoa</taxon>
        <taxon>Ecdysozoa</taxon>
        <taxon>Arthropoda</taxon>
        <taxon>Hexapoda</taxon>
        <taxon>Insecta</taxon>
        <taxon>Pterygota</taxon>
        <taxon>Neoptera</taxon>
        <taxon>Endopterygota</taxon>
        <taxon>Lepidoptera</taxon>
        <taxon>Glossata</taxon>
        <taxon>Ditrysia</taxon>
        <taxon>Noctuoidea</taxon>
        <taxon>Noctuidae</taxon>
        <taxon>Amphipyrinae</taxon>
        <taxon>Spodoptera</taxon>
    </lineage>
</organism>
<gene>
    <name evidence="3" type="ORF">HF086_011913</name>
</gene>
<proteinExistence type="predicted"/>
<evidence type="ECO:0000313" key="3">
    <source>
        <dbReference type="EMBL" id="KAH9632167.1"/>
    </source>
</evidence>
<evidence type="ECO:0000313" key="4">
    <source>
        <dbReference type="Proteomes" id="UP000814243"/>
    </source>
</evidence>
<dbReference type="InterPro" id="IPR004119">
    <property type="entry name" value="EcKL"/>
</dbReference>
<evidence type="ECO:0000259" key="2">
    <source>
        <dbReference type="SMART" id="SM00587"/>
    </source>
</evidence>
<dbReference type="EMBL" id="JACEFF010000725">
    <property type="protein sequence ID" value="KAH9632167.1"/>
    <property type="molecule type" value="Genomic_DNA"/>
</dbReference>
<evidence type="ECO:0000256" key="1">
    <source>
        <dbReference type="SAM" id="Phobius"/>
    </source>
</evidence>
<name>A0A922M957_SPOEX</name>
<dbReference type="PANTHER" id="PTHR11012">
    <property type="entry name" value="PROTEIN KINASE-LIKE DOMAIN-CONTAINING"/>
    <property type="match status" value="1"/>
</dbReference>
<dbReference type="Proteomes" id="UP000814243">
    <property type="component" value="Unassembled WGS sequence"/>
</dbReference>
<dbReference type="AlphaFoldDB" id="A0A922M957"/>
<protein>
    <recommendedName>
        <fullName evidence="2">CHK kinase-like domain-containing protein</fullName>
    </recommendedName>
</protein>
<comment type="caution">
    <text evidence="3">The sequence shown here is derived from an EMBL/GenBank/DDBJ whole genome shotgun (WGS) entry which is preliminary data.</text>
</comment>
<dbReference type="InterPro" id="IPR015897">
    <property type="entry name" value="CHK_kinase-like"/>
</dbReference>
<dbReference type="InterPro" id="IPR011009">
    <property type="entry name" value="Kinase-like_dom_sf"/>
</dbReference>
<reference evidence="3" key="1">
    <citation type="journal article" date="2021" name="G3 (Bethesda)">
        <title>Genome and transcriptome analysis of the beet armyworm Spodoptera exigua reveals targets for pest control. .</title>
        <authorList>
            <person name="Simon S."/>
            <person name="Breeschoten T."/>
            <person name="Jansen H.J."/>
            <person name="Dirks R.P."/>
            <person name="Schranz M.E."/>
            <person name="Ros V.I.D."/>
        </authorList>
    </citation>
    <scope>NUCLEOTIDE SEQUENCE</scope>
    <source>
        <strain evidence="3">TB_SE_WUR_2020</strain>
    </source>
</reference>
<feature type="transmembrane region" description="Helical" evidence="1">
    <location>
        <begin position="312"/>
        <end position="328"/>
    </location>
</feature>
<dbReference type="Pfam" id="PF02958">
    <property type="entry name" value="EcKL"/>
    <property type="match status" value="2"/>
</dbReference>